<protein>
    <recommendedName>
        <fullName evidence="4">Helix-turn-helix domain-containing protein</fullName>
    </recommendedName>
</protein>
<evidence type="ECO:0008006" key="4">
    <source>
        <dbReference type="Google" id="ProtNLM"/>
    </source>
</evidence>
<dbReference type="AlphaFoldDB" id="A0A2X3IV33"/>
<dbReference type="EMBL" id="UASO01000009">
    <property type="protein sequence ID" value="SQC86864.1"/>
    <property type="molecule type" value="Genomic_DNA"/>
</dbReference>
<reference evidence="2 3" key="1">
    <citation type="submission" date="2018-06" db="EMBL/GenBank/DDBJ databases">
        <authorList>
            <consortium name="Pathogen Informatics"/>
            <person name="Doyle S."/>
        </authorList>
    </citation>
    <scope>NUCLEOTIDE SEQUENCE [LARGE SCALE GENOMIC DNA]</scope>
    <source>
        <strain evidence="2 3">NCTC9645</strain>
    </source>
</reference>
<evidence type="ECO:0000313" key="2">
    <source>
        <dbReference type="EMBL" id="SQC86864.1"/>
    </source>
</evidence>
<sequence length="101" mass="11194">MNKQSITPEQFRAVAGTMPACRAVDALGISQANLYRLAQSYSISTAFVYKPWKPEEKQIVAEMRAAGESHKSIAMKMDRSVASVSRTLSRMRKADTKRGAQ</sequence>
<name>A0A2X3IV33_KLEPN</name>
<feature type="compositionally biased region" description="Basic and acidic residues" evidence="1">
    <location>
        <begin position="92"/>
        <end position="101"/>
    </location>
</feature>
<evidence type="ECO:0000313" key="3">
    <source>
        <dbReference type="Proteomes" id="UP000250675"/>
    </source>
</evidence>
<proteinExistence type="predicted"/>
<dbReference type="Proteomes" id="UP000250675">
    <property type="component" value="Unassembled WGS sequence"/>
</dbReference>
<accession>A0A2X3IV33</accession>
<feature type="region of interest" description="Disordered" evidence="1">
    <location>
        <begin position="76"/>
        <end position="101"/>
    </location>
</feature>
<organism evidence="2 3">
    <name type="scientific">Klebsiella pneumoniae</name>
    <dbReference type="NCBI Taxonomy" id="573"/>
    <lineage>
        <taxon>Bacteria</taxon>
        <taxon>Pseudomonadati</taxon>
        <taxon>Pseudomonadota</taxon>
        <taxon>Gammaproteobacteria</taxon>
        <taxon>Enterobacterales</taxon>
        <taxon>Enterobacteriaceae</taxon>
        <taxon>Klebsiella/Raoultella group</taxon>
        <taxon>Klebsiella</taxon>
        <taxon>Klebsiella pneumoniae complex</taxon>
    </lineage>
</organism>
<gene>
    <name evidence="2" type="ORF">NCTC9645_04964</name>
</gene>
<evidence type="ECO:0000256" key="1">
    <source>
        <dbReference type="SAM" id="MobiDB-lite"/>
    </source>
</evidence>